<dbReference type="PRINTS" id="PR00141">
    <property type="entry name" value="PROTEASOME"/>
</dbReference>
<dbReference type="InterPro" id="IPR016050">
    <property type="entry name" value="Proteasome_bsu_CS"/>
</dbReference>
<keyword evidence="12" id="KW-0378">Hydrolase</keyword>
<evidence type="ECO:0000259" key="20">
    <source>
        <dbReference type="Pfam" id="PF08662"/>
    </source>
</evidence>
<evidence type="ECO:0000256" key="11">
    <source>
        <dbReference type="ARBA" id="ARBA00022737"/>
    </source>
</evidence>
<evidence type="ECO:0000256" key="17">
    <source>
        <dbReference type="ARBA" id="ARBA00023242"/>
    </source>
</evidence>
<dbReference type="GO" id="GO:0043022">
    <property type="term" value="F:ribosome binding"/>
    <property type="evidence" value="ECO:0007669"/>
    <property type="project" value="TreeGrafter"/>
</dbReference>
<evidence type="ECO:0000313" key="21">
    <source>
        <dbReference type="EMBL" id="KAG2175150.1"/>
    </source>
</evidence>
<evidence type="ECO:0000256" key="19">
    <source>
        <dbReference type="SAM" id="MobiDB-lite"/>
    </source>
</evidence>
<dbReference type="GO" id="GO:0003729">
    <property type="term" value="F:mRNA binding"/>
    <property type="evidence" value="ECO:0007669"/>
    <property type="project" value="TreeGrafter"/>
</dbReference>
<evidence type="ECO:0000256" key="9">
    <source>
        <dbReference type="ARBA" id="ARBA00022670"/>
    </source>
</evidence>
<dbReference type="InterPro" id="IPR000243">
    <property type="entry name" value="Pept_T1A_subB"/>
</dbReference>
<evidence type="ECO:0000256" key="13">
    <source>
        <dbReference type="ARBA" id="ARBA00022845"/>
    </source>
</evidence>
<dbReference type="InterPro" id="IPR013979">
    <property type="entry name" value="TIF_beta_prop-like"/>
</dbReference>
<evidence type="ECO:0000256" key="2">
    <source>
        <dbReference type="ARBA" id="ARBA00004123"/>
    </source>
</evidence>
<keyword evidence="11" id="KW-0677">Repeat</keyword>
<evidence type="ECO:0000256" key="16">
    <source>
        <dbReference type="ARBA" id="ARBA00023145"/>
    </source>
</evidence>
<dbReference type="PROSITE" id="PS51476">
    <property type="entry name" value="PROTEASOME_BETA_2"/>
    <property type="match status" value="1"/>
</dbReference>
<name>A0A8H7PK15_9FUNG</name>
<evidence type="ECO:0000256" key="10">
    <source>
        <dbReference type="ARBA" id="ARBA00022698"/>
    </source>
</evidence>
<dbReference type="EMBL" id="JAEPRA010000015">
    <property type="protein sequence ID" value="KAG2175150.1"/>
    <property type="molecule type" value="Genomic_DNA"/>
</dbReference>
<dbReference type="GO" id="GO:0003743">
    <property type="term" value="F:translation initiation factor activity"/>
    <property type="evidence" value="ECO:0007669"/>
    <property type="project" value="UniProtKB-KW"/>
</dbReference>
<dbReference type="SUPFAM" id="SSF82171">
    <property type="entry name" value="DPP6 N-terminal domain-like"/>
    <property type="match status" value="1"/>
</dbReference>
<dbReference type="SUPFAM" id="SSF56235">
    <property type="entry name" value="N-terminal nucleophile aminohydrolases (Ntn hydrolases)"/>
    <property type="match status" value="1"/>
</dbReference>
<dbReference type="PANTHER" id="PTHR13227">
    <property type="entry name" value="EUKARYOTIC TRANSLATION INITIATION FACTOR 2A"/>
    <property type="match status" value="1"/>
</dbReference>
<keyword evidence="8" id="KW-0853">WD repeat</keyword>
<dbReference type="PANTHER" id="PTHR13227:SF0">
    <property type="entry name" value="EUKARYOTIC TRANSLATION INITIATION FACTOR 2A"/>
    <property type="match status" value="1"/>
</dbReference>
<comment type="similarity">
    <text evidence="3">Belongs to the WD repeat EIF2A family.</text>
</comment>
<dbReference type="FunFam" id="2.130.10.10:FF:000599">
    <property type="entry name" value="Eukaryotic translation initiation factor 2A"/>
    <property type="match status" value="1"/>
</dbReference>
<keyword evidence="7" id="KW-0396">Initiation factor</keyword>
<evidence type="ECO:0000256" key="14">
    <source>
        <dbReference type="ARBA" id="ARBA00022917"/>
    </source>
</evidence>
<evidence type="ECO:0000256" key="8">
    <source>
        <dbReference type="ARBA" id="ARBA00022574"/>
    </source>
</evidence>
<keyword evidence="13" id="KW-0810">Translation regulation</keyword>
<evidence type="ECO:0000256" key="12">
    <source>
        <dbReference type="ARBA" id="ARBA00022801"/>
    </source>
</evidence>
<dbReference type="OrthoDB" id="2194683at2759"/>
<feature type="domain" description="Translation initiation factor beta propellor-like" evidence="20">
    <location>
        <begin position="208"/>
        <end position="401"/>
    </location>
</feature>
<dbReference type="Gene3D" id="3.60.20.10">
    <property type="entry name" value="Glutamine Phosphoribosylpyrophosphate, subunit 1, domain 1"/>
    <property type="match status" value="1"/>
</dbReference>
<keyword evidence="17" id="KW-0539">Nucleus</keyword>
<feature type="compositionally biased region" description="Low complexity" evidence="19">
    <location>
        <begin position="511"/>
        <end position="520"/>
    </location>
</feature>
<dbReference type="GO" id="GO:0000049">
    <property type="term" value="F:tRNA binding"/>
    <property type="evidence" value="ECO:0007669"/>
    <property type="project" value="TreeGrafter"/>
</dbReference>
<sequence length="813" mass="89430">MTHRCPDRSLKELAVWNGYPDFKPLDGFDKPAGSARTFAYSKHGHKFAYVTNESVKVFDAATDVQISEVTRINVIDVWFSPKGTYFATWERPTKLEDGSGSNNLIIWESDTGAQLAAFSQKAYSNSNIQWTENEQYCARMVTGEVHFWESKNVGQAVWAKLKLEGISQFSLSPGRSPAVAVFIPERKGAPAIVRMYGLPNFKSALSNKTFYKADKIQMYWNDLGTNLLVLTQTEVDKTGKSYYGETNLYYLAVAGNFDCRVTLDKEGPIHDVTWGPDSKEFVVVYGSMPSKATLFDHRANAVFDFGTNPRNFVKYNPQGRIICFAGFGNLNGTVDFWDRKTLKKICTFSAANSSFCEWSPDGRFLLTATLTPRLRVDNGFKMWHYTGNLIYHEGVEELYQIGWRPAAATSYPMRALSPAPKAVKAETNGEAAKPAALPAGAYVPPHLRGSVTPPSFKADLSLLFLQGDGARSSTPPRPSIPGAPVGSSPKSGAKNNKKKKDTQKVEEVNGAASPADASAAGLSEKDKKVRNLEKKIRQIRDLKDRQSKGDTLEATQVAKIANEASLLRELSQLKVTTTVLHPIHTQRFHNMSLKPGEVNLGTSIMAVAFNGGVIVGADSRTTTGSYIANRVTDKLTKVHDLIYCCRSGSAADTQAVADIVQYYLQMYSAYAYVRCRFTFTSVQQDEAPTVHVAATLFQEMCYQNKDQLSAGIIVAGWDKKKGGTVYNIPLGGALIQQPFAIGGSGSTYIYGYCDSQYKDNMTREECVEFVKNSLALAMSRDGSSGGVIRMAVITEKGVERLFVPGDKLPGKLM</sequence>
<accession>A0A8H7PK15</accession>
<protein>
    <recommendedName>
        <fullName evidence="5">Eukaryotic translation initiation factor 2A</fullName>
        <ecNumber evidence="4">3.4.25.1</ecNumber>
    </recommendedName>
</protein>
<dbReference type="Proteomes" id="UP000612746">
    <property type="component" value="Unassembled WGS sequence"/>
</dbReference>
<evidence type="ECO:0000256" key="7">
    <source>
        <dbReference type="ARBA" id="ARBA00022540"/>
    </source>
</evidence>
<dbReference type="CDD" id="cd03762">
    <property type="entry name" value="proteasome_beta_type_6"/>
    <property type="match status" value="1"/>
</dbReference>
<comment type="caution">
    <text evidence="21">The sequence shown here is derived from an EMBL/GenBank/DDBJ whole genome shotgun (WGS) entry which is preliminary data.</text>
</comment>
<dbReference type="PROSITE" id="PS00854">
    <property type="entry name" value="PROTEASOME_BETA_1"/>
    <property type="match status" value="1"/>
</dbReference>
<evidence type="ECO:0000313" key="22">
    <source>
        <dbReference type="Proteomes" id="UP000612746"/>
    </source>
</evidence>
<proteinExistence type="inferred from homology"/>
<dbReference type="InterPro" id="IPR029055">
    <property type="entry name" value="Ntn_hydrolases_N"/>
</dbReference>
<dbReference type="EC" id="3.4.25.1" evidence="4"/>
<keyword evidence="9" id="KW-0645">Protease</keyword>
<dbReference type="Gene3D" id="2.130.10.10">
    <property type="entry name" value="YVTN repeat-like/Quinoprotein amine dehydrogenase"/>
    <property type="match status" value="2"/>
</dbReference>
<keyword evidence="15" id="KW-0647">Proteasome</keyword>
<organism evidence="21 22">
    <name type="scientific">Umbelopsis vinacea</name>
    <dbReference type="NCBI Taxonomy" id="44442"/>
    <lineage>
        <taxon>Eukaryota</taxon>
        <taxon>Fungi</taxon>
        <taxon>Fungi incertae sedis</taxon>
        <taxon>Mucoromycota</taxon>
        <taxon>Mucoromycotina</taxon>
        <taxon>Umbelopsidomycetes</taxon>
        <taxon>Umbelopsidales</taxon>
        <taxon>Umbelopsidaceae</taxon>
        <taxon>Umbelopsis</taxon>
    </lineage>
</organism>
<gene>
    <name evidence="21" type="ORF">INT44_007638</name>
</gene>
<dbReference type="Pfam" id="PF08662">
    <property type="entry name" value="eIF2A"/>
    <property type="match status" value="1"/>
</dbReference>
<dbReference type="Pfam" id="PF00227">
    <property type="entry name" value="Proteasome"/>
    <property type="match status" value="1"/>
</dbReference>
<keyword evidence="14" id="KW-0648">Protein biosynthesis</keyword>
<evidence type="ECO:0000256" key="1">
    <source>
        <dbReference type="ARBA" id="ARBA00001198"/>
    </source>
</evidence>
<feature type="region of interest" description="Disordered" evidence="19">
    <location>
        <begin position="467"/>
        <end position="526"/>
    </location>
</feature>
<evidence type="ECO:0000256" key="3">
    <source>
        <dbReference type="ARBA" id="ARBA00009573"/>
    </source>
</evidence>
<dbReference type="InterPro" id="IPR001353">
    <property type="entry name" value="Proteasome_sua/b"/>
</dbReference>
<dbReference type="AlphaFoldDB" id="A0A8H7PK15"/>
<evidence type="ECO:0000256" key="18">
    <source>
        <dbReference type="PIRSR" id="PIRSR600243-1"/>
    </source>
</evidence>
<dbReference type="GO" id="GO:0051603">
    <property type="term" value="P:proteolysis involved in protein catabolic process"/>
    <property type="evidence" value="ECO:0007669"/>
    <property type="project" value="InterPro"/>
</dbReference>
<comment type="subcellular location">
    <subcellularLocation>
        <location evidence="2">Nucleus</location>
    </subcellularLocation>
</comment>
<keyword evidence="16" id="KW-0865">Zymogen</keyword>
<evidence type="ECO:0000256" key="5">
    <source>
        <dbReference type="ARBA" id="ARBA00013819"/>
    </source>
</evidence>
<dbReference type="FunFam" id="3.60.20.10:FF:000010">
    <property type="entry name" value="Proteasome subunit beta type-1"/>
    <property type="match status" value="1"/>
</dbReference>
<keyword evidence="10" id="KW-0888">Threonine protease</keyword>
<dbReference type="InterPro" id="IPR023333">
    <property type="entry name" value="Proteasome_suB-type"/>
</dbReference>
<dbReference type="GO" id="GO:0006417">
    <property type="term" value="P:regulation of translation"/>
    <property type="evidence" value="ECO:0007669"/>
    <property type="project" value="UniProtKB-KW"/>
</dbReference>
<keyword evidence="22" id="KW-1185">Reference proteome</keyword>
<dbReference type="GO" id="GO:0019774">
    <property type="term" value="C:proteasome core complex, beta-subunit complex"/>
    <property type="evidence" value="ECO:0007669"/>
    <property type="project" value="UniProtKB-ARBA"/>
</dbReference>
<comment type="catalytic activity">
    <reaction evidence="1">
        <text>Cleavage of peptide bonds with very broad specificity.</text>
        <dbReference type="EC" id="3.4.25.1"/>
    </reaction>
</comment>
<evidence type="ECO:0000256" key="15">
    <source>
        <dbReference type="ARBA" id="ARBA00022942"/>
    </source>
</evidence>
<evidence type="ECO:0000256" key="6">
    <source>
        <dbReference type="ARBA" id="ARBA00022490"/>
    </source>
</evidence>
<evidence type="ECO:0000256" key="4">
    <source>
        <dbReference type="ARBA" id="ARBA00012039"/>
    </source>
</evidence>
<dbReference type="GO" id="GO:0022627">
    <property type="term" value="C:cytosolic small ribosomal subunit"/>
    <property type="evidence" value="ECO:0007669"/>
    <property type="project" value="TreeGrafter"/>
</dbReference>
<dbReference type="GO" id="GO:0004298">
    <property type="term" value="F:threonine-type endopeptidase activity"/>
    <property type="evidence" value="ECO:0007669"/>
    <property type="project" value="UniProtKB-KW"/>
</dbReference>
<keyword evidence="6" id="KW-0963">Cytoplasm</keyword>
<reference evidence="21" key="1">
    <citation type="submission" date="2020-12" db="EMBL/GenBank/DDBJ databases">
        <title>Metabolic potential, ecology and presence of endohyphal bacteria is reflected in genomic diversity of Mucoromycotina.</title>
        <authorList>
            <person name="Muszewska A."/>
            <person name="Okrasinska A."/>
            <person name="Steczkiewicz K."/>
            <person name="Drgas O."/>
            <person name="Orlowska M."/>
            <person name="Perlinska-Lenart U."/>
            <person name="Aleksandrzak-Piekarczyk T."/>
            <person name="Szatraj K."/>
            <person name="Zielenkiewicz U."/>
            <person name="Pilsyk S."/>
            <person name="Malc E."/>
            <person name="Mieczkowski P."/>
            <person name="Kruszewska J.S."/>
            <person name="Biernat P."/>
            <person name="Pawlowska J."/>
        </authorList>
    </citation>
    <scope>NUCLEOTIDE SEQUENCE</scope>
    <source>
        <strain evidence="21">WA0000051536</strain>
    </source>
</reference>
<dbReference type="InterPro" id="IPR015943">
    <property type="entry name" value="WD40/YVTN_repeat-like_dom_sf"/>
</dbReference>
<dbReference type="GO" id="GO:0005634">
    <property type="term" value="C:nucleus"/>
    <property type="evidence" value="ECO:0007669"/>
    <property type="project" value="UniProtKB-SubCell"/>
</dbReference>
<feature type="active site" description="Nucleophile" evidence="18">
    <location>
        <position position="602"/>
    </location>
</feature>
<dbReference type="InterPro" id="IPR011387">
    <property type="entry name" value="TIF2A"/>
</dbReference>